<feature type="region of interest" description="Disordered" evidence="2">
    <location>
        <begin position="1230"/>
        <end position="1254"/>
    </location>
</feature>
<dbReference type="OrthoDB" id="2546325at2759"/>
<organism evidence="5 6">
    <name type="scientific">Diplodia corticola</name>
    <dbReference type="NCBI Taxonomy" id="236234"/>
    <lineage>
        <taxon>Eukaryota</taxon>
        <taxon>Fungi</taxon>
        <taxon>Dikarya</taxon>
        <taxon>Ascomycota</taxon>
        <taxon>Pezizomycotina</taxon>
        <taxon>Dothideomycetes</taxon>
        <taxon>Dothideomycetes incertae sedis</taxon>
        <taxon>Botryosphaeriales</taxon>
        <taxon>Botryosphaeriaceae</taxon>
        <taxon>Diplodia</taxon>
    </lineage>
</organism>
<evidence type="ECO:0000313" key="5">
    <source>
        <dbReference type="EMBL" id="OJD40292.1"/>
    </source>
</evidence>
<feature type="region of interest" description="Disordered" evidence="2">
    <location>
        <begin position="2247"/>
        <end position="2275"/>
    </location>
</feature>
<dbReference type="Gene3D" id="3.40.50.300">
    <property type="entry name" value="P-loop containing nucleotide triphosphate hydrolases"/>
    <property type="match status" value="1"/>
</dbReference>
<evidence type="ECO:0000259" key="4">
    <source>
        <dbReference type="Pfam" id="PF24883"/>
    </source>
</evidence>
<dbReference type="SUPFAM" id="SSF52540">
    <property type="entry name" value="P-loop containing nucleoside triphosphate hydrolases"/>
    <property type="match status" value="1"/>
</dbReference>
<dbReference type="InterPro" id="IPR054471">
    <property type="entry name" value="GPIID_WHD"/>
</dbReference>
<dbReference type="RefSeq" id="XP_020135135.1">
    <property type="nucleotide sequence ID" value="XM_020269898.1"/>
</dbReference>
<dbReference type="InterPro" id="IPR027417">
    <property type="entry name" value="P-loop_NTPase"/>
</dbReference>
<gene>
    <name evidence="5" type="ORF">BKCO1_1000495</name>
</gene>
<feature type="compositionally biased region" description="Basic and acidic residues" evidence="2">
    <location>
        <begin position="1230"/>
        <end position="1240"/>
    </location>
</feature>
<dbReference type="PANTHER" id="PTHR10039:SF11">
    <property type="entry name" value="NACHT DOMAIN PROTEIN (AFU_ORTHOLOGUE AFUA_1G01490)"/>
    <property type="match status" value="1"/>
</dbReference>
<sequence>MHPKTKDNTKLPSFLQRGKKHRVRKGISEALGVLGLGGESEEGGLAQSLSSTPSFAFHPAASQKPPPLSRTNSTWSGESSNADMSLLSNLKKPRDSGSAAPTRSTSQQVQPTSAPRSSRQLPIPRPSKPEADRMSVNSIPATVVSESTTIANDESAGMLKKAKNSIRRAVSPSPAPHTRVSETQFIQNVHEAQQLLRAKLQAELKGSKEESLAAGITIESFLGYIGAERLRRMPAKGSRWDKILKWAEYFATSLSLFEEAVETFVASSQEAVELIFACLQILLQLGPSQGEAMERAFSIFHEYGLAFAFYLKHYSLLRTIPEARSELSLALGDMLALAIEITIFYRKSIRSMSTTAVTVDFNITFGRLMETFVQHKDRIANMFWTYQLKNSSEIADIHVSIEEIRLWLLPQDRNLQAMVSGRRATRNLRAEFTCEWFDRPLVDFTRSRDNVLTITAETGAGKSILAGWILERLQRPIGKKTYQAIHATVDSQVPAQATQIALVKTLLHQLLEQNVGNVALYRCLSNVVELDTNTSSTQDAEDALWYTLETALKPLNNVVLVIDGLDALEGDESEKFEAYEQLWNIAAKNKNVRVIVLSRPMSKPWPKPTRQLTMGPERTTGDVKHMVRAYLTSRGIGNRYEIDEVAEQVAQRSKGSLTWAELVLQLFGSAKTIVDVQTTVKDLPSTTKEVLDKHISTISLKGDARLIFAWLLVADRPLTTTEIQCLLELNVQKGTHQPRSTNIIDDIQKACGSLVLVQDKTVRFRNESVRLHLLELSKESKYLMPPAEAHKDFATRLLLYSKVVVSRNTEPSVDDLSPREVDNLFRTNALLEYATRNWLTHFKKSPFYAEGQLQAITPELKVAFPSSTLLALLERSTWEKQTLLSKANEQHLLALRIRQQALGDTQLCTLQSSINVAQSYKKLSAPVEASKFFFNAAKLGQAILGKGNDLTVTCATATIDSLEGVKADARNDEITRKEEMLKYVVETEKQRHGTTSALATKYNNQLAQLYTDIKENDKAEAVYRDVYKLTIAQSGEFSQEATQAAEKLKTVLYKEAKHEDVVSYTQPIFESAERNLDIFDIRRVEITLRMADTWEEKEDLIHAEELYISLWRGLTEYCRANAASNDAHERKIQISIAYAKFLKRHGREAEAQNILHGVWLDYQHRENKSEAVVKQLNQVGEELKAMGILETAIAVFKNVWGYFKGTGQQNSTAAVSTAVSLMGAVQEKAEKKKEESKREAVAAGSIEDADLSEDEADDEADAILDEVVETAIAAAPAAKSTDAATKAGVVKVQQPTIEQQIQTAETLSSFYISKGRWNEAADVCIKILKQLWVNLGVENKYGFPKHFTTVSIKFARRLAVCYTECNQTEQAEKVYNHLFLSARSSLRIQDELVAETADDLIQFHLRTQQYQKALIVYQQLLESYRTTLGSRNPLTLKTLYTMGDLCMKYRLKGADQYYLEVVKAEKSQDGVLTKDALRAAIALSKIYYEQKRWEEARAIYATVWVTYTKKAKEYDMSPELVQTIFKRYHTVLETHLRVDVKTVRQLALEYRTTAAAHYGPESQIATTASLQLAEISRKIPEHQEEAVKICEEVVAKAAENPDKAKTPAQASLLATAKRHLAALYATQNANGQVSAESSQKAEGLWKEQLEINKKQHGVAHKSTLASLSSLVGVWGKSEKPEIKKQAETQLQTTVVEVLTAPTASDSTKLHESGASLAKIYLASNMSAQAWALLRDLRFQIISKEARNTGKVSVKLPDTVDRRSMVFIAAFEETLRQHETVDATKKVTFSDIMTDMLTEGILYDRYHLTLQSKEVTVENKLFDGARLYAFLKSNPQNAEQTLAVEEALFKIFIENFGASIKVQNVVTRTFFIALLESLGRLRHHDDLTIVGCEAGVAKVYALLEADQFGQAYEVALCVYQFISSKDGFKVSKNIPHSFKLSLYLAGLGVKKSADVKLQARMIELSKAVLRETLTACRSLDIDLVQLQAAELNNLVRLMGEQKNYEDLEWLLTQLWHSRLVQRSWSATTVISVGRRLVEVLFVRSKQDASISLCESMTYNLRRTWGLLDQVTIDLCNLLSSLYVAADRHADALALHEEILRAVLQDDESEDVLDDAHAAQIASEQLELVKRVYARQGGWGDEVDDLSALVADVVEQYADADSRLAQFVPVDKWSTKAPPAHDTYGTFVLPQGWEFSADGVLANGAVTQRKPDYLLRWLQVNRQQSFGDLAAEANKQQHDLAIEAPPAKVGGGGAHGSGAHGGGAHGSGPIPIVVNGH</sequence>
<dbReference type="STRING" id="236234.A0A1J9SKM2"/>
<dbReference type="InterPro" id="IPR056884">
    <property type="entry name" value="NPHP3-like_N"/>
</dbReference>
<reference evidence="5 6" key="1">
    <citation type="submission" date="2016-10" db="EMBL/GenBank/DDBJ databases">
        <title>Proteomics and genomics reveal pathogen-plant mechanisms compatible with a hemibiotrophic lifestyle of Diplodia corticola.</title>
        <authorList>
            <person name="Fernandes I."/>
            <person name="De Jonge R."/>
            <person name="Van De Peer Y."/>
            <person name="Devreese B."/>
            <person name="Alves A."/>
            <person name="Esteves A.C."/>
        </authorList>
    </citation>
    <scope>NUCLEOTIDE SEQUENCE [LARGE SCALE GENOMIC DNA]</scope>
    <source>
        <strain evidence="5 6">CBS 112549</strain>
    </source>
</reference>
<protein>
    <submittedName>
        <fullName evidence="5">Nacht domain protein</fullName>
    </submittedName>
</protein>
<dbReference type="Pfam" id="PF24883">
    <property type="entry name" value="NPHP3_N"/>
    <property type="match status" value="1"/>
</dbReference>
<evidence type="ECO:0000259" key="3">
    <source>
        <dbReference type="Pfam" id="PF22939"/>
    </source>
</evidence>
<feature type="compositionally biased region" description="Polar residues" evidence="2">
    <location>
        <begin position="69"/>
        <end position="88"/>
    </location>
</feature>
<dbReference type="EMBL" id="MNUE01000001">
    <property type="protein sequence ID" value="OJD40292.1"/>
    <property type="molecule type" value="Genomic_DNA"/>
</dbReference>
<evidence type="ECO:0000256" key="1">
    <source>
        <dbReference type="ARBA" id="ARBA00022737"/>
    </source>
</evidence>
<keyword evidence="1" id="KW-0677">Repeat</keyword>
<evidence type="ECO:0000313" key="6">
    <source>
        <dbReference type="Proteomes" id="UP000183809"/>
    </source>
</evidence>
<feature type="compositionally biased region" description="Gly residues" evidence="2">
    <location>
        <begin position="2247"/>
        <end position="2264"/>
    </location>
</feature>
<dbReference type="Proteomes" id="UP000183809">
    <property type="component" value="Unassembled WGS sequence"/>
</dbReference>
<feature type="compositionally biased region" description="Polar residues" evidence="2">
    <location>
        <begin position="99"/>
        <end position="120"/>
    </location>
</feature>
<comment type="caution">
    <text evidence="5">The sequence shown here is derived from an EMBL/GenBank/DDBJ whole genome shotgun (WGS) entry which is preliminary data.</text>
</comment>
<feature type="domain" description="GPI inositol-deacylase winged helix" evidence="3">
    <location>
        <begin position="694"/>
        <end position="782"/>
    </location>
</feature>
<keyword evidence="6" id="KW-1185">Reference proteome</keyword>
<name>A0A1J9SKM2_9PEZI</name>
<dbReference type="InterPro" id="IPR011990">
    <property type="entry name" value="TPR-like_helical_dom_sf"/>
</dbReference>
<dbReference type="PANTHER" id="PTHR10039">
    <property type="entry name" value="AMELOGENIN"/>
    <property type="match status" value="1"/>
</dbReference>
<dbReference type="SUPFAM" id="SSF48452">
    <property type="entry name" value="TPR-like"/>
    <property type="match status" value="1"/>
</dbReference>
<dbReference type="Pfam" id="PF22939">
    <property type="entry name" value="WHD_GPIID"/>
    <property type="match status" value="1"/>
</dbReference>
<feature type="domain" description="Nephrocystin 3-like N-terminal" evidence="4">
    <location>
        <begin position="433"/>
        <end position="599"/>
    </location>
</feature>
<proteinExistence type="predicted"/>
<dbReference type="Gene3D" id="1.25.40.10">
    <property type="entry name" value="Tetratricopeptide repeat domain"/>
    <property type="match status" value="2"/>
</dbReference>
<evidence type="ECO:0000256" key="2">
    <source>
        <dbReference type="SAM" id="MobiDB-lite"/>
    </source>
</evidence>
<feature type="region of interest" description="Disordered" evidence="2">
    <location>
        <begin position="1"/>
        <end position="140"/>
    </location>
</feature>
<accession>A0A1J9SKM2</accession>
<dbReference type="GeneID" id="31010157"/>